<comment type="caution">
    <text evidence="2">The sequence shown here is derived from an EMBL/GenBank/DDBJ whole genome shotgun (WGS) entry which is preliminary data.</text>
</comment>
<reference evidence="2 3" key="1">
    <citation type="journal article" date="2023" name="Elife">
        <title>Identification of key yeast species and microbe-microbe interactions impacting larval growth of Drosophila in the wild.</title>
        <authorList>
            <person name="Mure A."/>
            <person name="Sugiura Y."/>
            <person name="Maeda R."/>
            <person name="Honda K."/>
            <person name="Sakurai N."/>
            <person name="Takahashi Y."/>
            <person name="Watada M."/>
            <person name="Katoh T."/>
            <person name="Gotoh A."/>
            <person name="Gotoh Y."/>
            <person name="Taniguchi I."/>
            <person name="Nakamura K."/>
            <person name="Hayashi T."/>
            <person name="Katayama T."/>
            <person name="Uemura T."/>
            <person name="Hattori Y."/>
        </authorList>
    </citation>
    <scope>NUCLEOTIDE SEQUENCE [LARGE SCALE GENOMIC DNA]</scope>
    <source>
        <strain evidence="2 3">PK-24</strain>
    </source>
</reference>
<sequence>MGNCSSTDTVKRPTKEAKQAKPNTPTIRVTKPPTVQNSSFNKKNKAFPKETHQLATNDPSTTTTNINSLTPTQLAAQAAEARSKNKR</sequence>
<dbReference type="EMBL" id="BTGB01000009">
    <property type="protein sequence ID" value="GMM48887.1"/>
    <property type="molecule type" value="Genomic_DNA"/>
</dbReference>
<keyword evidence="3" id="KW-1185">Reference proteome</keyword>
<dbReference type="Proteomes" id="UP001378960">
    <property type="component" value="Unassembled WGS sequence"/>
</dbReference>
<feature type="compositionally biased region" description="Basic and acidic residues" evidence="1">
    <location>
        <begin position="9"/>
        <end position="19"/>
    </location>
</feature>
<dbReference type="AlphaFoldDB" id="A0AAV5RCH0"/>
<protein>
    <submittedName>
        <fullName evidence="2">Uncharacterized protein</fullName>
    </submittedName>
</protein>
<evidence type="ECO:0000256" key="1">
    <source>
        <dbReference type="SAM" id="MobiDB-lite"/>
    </source>
</evidence>
<evidence type="ECO:0000313" key="2">
    <source>
        <dbReference type="EMBL" id="GMM48887.1"/>
    </source>
</evidence>
<organism evidence="2 3">
    <name type="scientific">Pichia kluyveri</name>
    <name type="common">Yeast</name>
    <dbReference type="NCBI Taxonomy" id="36015"/>
    <lineage>
        <taxon>Eukaryota</taxon>
        <taxon>Fungi</taxon>
        <taxon>Dikarya</taxon>
        <taxon>Ascomycota</taxon>
        <taxon>Saccharomycotina</taxon>
        <taxon>Pichiomycetes</taxon>
        <taxon>Pichiales</taxon>
        <taxon>Pichiaceae</taxon>
        <taxon>Pichia</taxon>
    </lineage>
</organism>
<accession>A0AAV5RCH0</accession>
<gene>
    <name evidence="2" type="ORF">DAPK24_054850</name>
</gene>
<name>A0AAV5RCH0_PICKL</name>
<feature type="region of interest" description="Disordered" evidence="1">
    <location>
        <begin position="1"/>
        <end position="87"/>
    </location>
</feature>
<proteinExistence type="predicted"/>
<evidence type="ECO:0000313" key="3">
    <source>
        <dbReference type="Proteomes" id="UP001378960"/>
    </source>
</evidence>
<feature type="compositionally biased region" description="Low complexity" evidence="1">
    <location>
        <begin position="59"/>
        <end position="72"/>
    </location>
</feature>
<feature type="compositionally biased region" description="Polar residues" evidence="1">
    <location>
        <begin position="21"/>
        <end position="41"/>
    </location>
</feature>